<reference evidence="1 2" key="1">
    <citation type="submission" date="2015-11" db="EMBL/GenBank/DDBJ databases">
        <title>Whole-Genome Sequence of Candidatus Oderbacter manganicum from the National Park Lower Oder Valley, Germany.</title>
        <authorList>
            <person name="Braun B."/>
            <person name="Liere K."/>
            <person name="Szewzyk U."/>
        </authorList>
    </citation>
    <scope>NUCLEOTIDE SEQUENCE [LARGE SCALE GENOMIC DNA]</scope>
    <source>
        <strain evidence="1 2">OTSz_A_272</strain>
    </source>
</reference>
<proteinExistence type="predicted"/>
<gene>
    <name evidence="1" type="ORF">ATE48_18420</name>
</gene>
<accession>A0A1B1AMF1</accession>
<evidence type="ECO:0000313" key="1">
    <source>
        <dbReference type="EMBL" id="ANP47733.1"/>
    </source>
</evidence>
<dbReference type="Proteomes" id="UP000092498">
    <property type="component" value="Chromosome"/>
</dbReference>
<name>A0A1B1AMF1_9PROT</name>
<protein>
    <submittedName>
        <fullName evidence="1">Uncharacterized protein</fullName>
    </submittedName>
</protein>
<dbReference type="EMBL" id="CP013244">
    <property type="protein sequence ID" value="ANP47733.1"/>
    <property type="molecule type" value="Genomic_DNA"/>
</dbReference>
<sequence>MQPENTIINCGCGACYEREVRVLPIKDIGLFECTDCGARLEIWSGRSVPVFKRIKSEAAQKRSA</sequence>
<dbReference type="KEGG" id="cbot:ATE48_18420"/>
<organism evidence="1 2">
    <name type="scientific">Candidatus Viadribacter manganicus</name>
    <dbReference type="NCBI Taxonomy" id="1759059"/>
    <lineage>
        <taxon>Bacteria</taxon>
        <taxon>Pseudomonadati</taxon>
        <taxon>Pseudomonadota</taxon>
        <taxon>Alphaproteobacteria</taxon>
        <taxon>Hyphomonadales</taxon>
        <taxon>Hyphomonadaceae</taxon>
        <taxon>Candidatus Viadribacter</taxon>
    </lineage>
</organism>
<evidence type="ECO:0000313" key="2">
    <source>
        <dbReference type="Proteomes" id="UP000092498"/>
    </source>
</evidence>
<dbReference type="AlphaFoldDB" id="A0A1B1AMF1"/>
<dbReference type="InParanoid" id="A0A1B1AMF1"/>
<dbReference type="RefSeq" id="WP_066774151.1">
    <property type="nucleotide sequence ID" value="NZ_CP013244.1"/>
</dbReference>
<keyword evidence="2" id="KW-1185">Reference proteome</keyword>
<dbReference type="OrthoDB" id="8455952at2"/>